<dbReference type="SUPFAM" id="SSF46626">
    <property type="entry name" value="Cytochrome c"/>
    <property type="match status" value="1"/>
</dbReference>
<keyword evidence="1 4" id="KW-0349">Heme</keyword>
<dbReference type="Gene3D" id="1.25.10.10">
    <property type="entry name" value="Leucine-rich Repeat Variant"/>
    <property type="match status" value="1"/>
</dbReference>
<proteinExistence type="predicted"/>
<evidence type="ECO:0000313" key="7">
    <source>
        <dbReference type="Proteomes" id="UP000184513"/>
    </source>
</evidence>
<keyword evidence="7" id="KW-1185">Reference proteome</keyword>
<dbReference type="GO" id="GO:0020037">
    <property type="term" value="F:heme binding"/>
    <property type="evidence" value="ECO:0007669"/>
    <property type="project" value="InterPro"/>
</dbReference>
<dbReference type="InterPro" id="IPR011041">
    <property type="entry name" value="Quinoprot_gluc/sorb_DH_b-prop"/>
</dbReference>
<evidence type="ECO:0000313" key="6">
    <source>
        <dbReference type="EMBL" id="SHN20182.1"/>
    </source>
</evidence>
<dbReference type="GO" id="GO:0009055">
    <property type="term" value="F:electron transfer activity"/>
    <property type="evidence" value="ECO:0007669"/>
    <property type="project" value="InterPro"/>
</dbReference>
<dbReference type="PANTHER" id="PTHR33546">
    <property type="entry name" value="LARGE, MULTIFUNCTIONAL SECRETED PROTEIN-RELATED"/>
    <property type="match status" value="1"/>
</dbReference>
<gene>
    <name evidence="6" type="ORF">SAMN04488057_11076</name>
</gene>
<evidence type="ECO:0000256" key="2">
    <source>
        <dbReference type="ARBA" id="ARBA00022723"/>
    </source>
</evidence>
<dbReference type="InterPro" id="IPR016024">
    <property type="entry name" value="ARM-type_fold"/>
</dbReference>
<dbReference type="Pfam" id="PF23500">
    <property type="entry name" value="DUF7133"/>
    <property type="match status" value="1"/>
</dbReference>
<dbReference type="InterPro" id="IPR013428">
    <property type="entry name" value="Membrane-bound_put_N"/>
</dbReference>
<dbReference type="AlphaFoldDB" id="A0A1M7PRX5"/>
<protein>
    <submittedName>
        <fullName evidence="6">Putative membrane-bound dehydrogenase domain-containing protein</fullName>
    </submittedName>
</protein>
<dbReference type="PROSITE" id="PS51007">
    <property type="entry name" value="CYTC"/>
    <property type="match status" value="1"/>
</dbReference>
<dbReference type="NCBIfam" id="TIGR02604">
    <property type="entry name" value="Piru_Ver_Nterm"/>
    <property type="match status" value="1"/>
</dbReference>
<organism evidence="6 7">
    <name type="scientific">Cyclobacterium lianum</name>
    <dbReference type="NCBI Taxonomy" id="388280"/>
    <lineage>
        <taxon>Bacteria</taxon>
        <taxon>Pseudomonadati</taxon>
        <taxon>Bacteroidota</taxon>
        <taxon>Cytophagia</taxon>
        <taxon>Cytophagales</taxon>
        <taxon>Cyclobacteriaceae</taxon>
        <taxon>Cyclobacterium</taxon>
    </lineage>
</organism>
<keyword evidence="3 4" id="KW-0408">Iron</keyword>
<dbReference type="Proteomes" id="UP000184513">
    <property type="component" value="Unassembled WGS sequence"/>
</dbReference>
<evidence type="ECO:0000256" key="3">
    <source>
        <dbReference type="ARBA" id="ARBA00023004"/>
    </source>
</evidence>
<dbReference type="InterPro" id="IPR036909">
    <property type="entry name" value="Cyt_c-like_dom_sf"/>
</dbReference>
<dbReference type="InterPro" id="IPR013427">
    <property type="entry name" value="Haem-bd_dom_put"/>
</dbReference>
<reference evidence="6 7" key="1">
    <citation type="submission" date="2016-11" db="EMBL/GenBank/DDBJ databases">
        <authorList>
            <person name="Jaros S."/>
            <person name="Januszkiewicz K."/>
            <person name="Wedrychowicz H."/>
        </authorList>
    </citation>
    <scope>NUCLEOTIDE SEQUENCE [LARGE SCALE GENOMIC DNA]</scope>
    <source>
        <strain evidence="6 7">CGMCC 1.6102</strain>
    </source>
</reference>
<evidence type="ECO:0000259" key="5">
    <source>
        <dbReference type="PROSITE" id="PS51007"/>
    </source>
</evidence>
<dbReference type="InterPro" id="IPR055557">
    <property type="entry name" value="DUF7133"/>
</dbReference>
<evidence type="ECO:0000256" key="4">
    <source>
        <dbReference type="PROSITE-ProRule" id="PRU00433"/>
    </source>
</evidence>
<accession>A0A1M7PRX5</accession>
<dbReference type="SUPFAM" id="SSF48371">
    <property type="entry name" value="ARM repeat"/>
    <property type="match status" value="1"/>
</dbReference>
<dbReference type="InterPro" id="IPR011989">
    <property type="entry name" value="ARM-like"/>
</dbReference>
<dbReference type="EMBL" id="FRCY01000010">
    <property type="protein sequence ID" value="SHN20182.1"/>
    <property type="molecule type" value="Genomic_DNA"/>
</dbReference>
<sequence>MWHCLTHVCSLFPGNKWITPIPKGNSSLLGLLLLIVACGKGNDNAEPLVVDGVRVLDERLELTLMKQAPEIVTPIGIAVDEKDRVYVLESHTHLPPKDYDGPDHDIIKVYEDSNGDGIWDKESVFAEGLFEGLNIAFSPEGHLYAVTSKEVWKFYNEDGDGISERREKLMAFTQPKQVYAHAALLSITFDTDGYMYIGRGNTGAAHWILQGSDGKEVSGYGDGGNIIRSKTDGSEPEIFSTGYWNPFDLKFDNYGRLLVADNDPDSRGPNRLVHAVEGSDFGYQSLFGGSGIHPYLAWNGELPSTLPYAVPLGESPSGLLNANLGRLPQDYHDQMLCTIWEESNIVRIAMEEKGLSVRGSTEVIVQGGEDFRPVAFAADSKGNIYFTDWVERVYPNHGKGKIWKLSAKKNTELLAQRSLYDSPKANAKVKRLNQLLSDPTDFDQHFKNLQSDDPFLRHTAVVGLSRELHREKLAQNLENESAEVRMGVMLALRDSKHPDEAALARQFLEDPDPEIRKMALIWLGSQGLVSQKANLELALSTGEFTTALFETYLETVKLLEPQFQQAYQNKEEEISKRIPLELPDDFIAGIVRDPSHPSQMRAYALRYLEDPAEQKDLLLDFLFLEEEEDLLLEIIQTLANVPDPQVADALLQVSLSTNKPINLRAESLSALSRQPLESWREIIPLLEVSSENLAIATARYLRNKSGEDEVKQAMERVLNDGSSCDSEGLRQQLTLALSQDTGKRPDTEDLDAWSSLLEGPADPDRGRRVFYSNNSLCSTCHVVAARGGDLGPDLNNVGKSKDRKGLIGSILLPSAEMSPEWQGWYITMKDGTRYDGRQIDVGYDNIKLYTQAAGFIQVKKADVSEYGMSKASLMPAGLEKRLSNQDLKDLLAFLESQ</sequence>
<dbReference type="Gene3D" id="1.10.760.10">
    <property type="entry name" value="Cytochrome c-like domain"/>
    <property type="match status" value="1"/>
</dbReference>
<dbReference type="InterPro" id="IPR009056">
    <property type="entry name" value="Cyt_c-like_dom"/>
</dbReference>
<dbReference type="InterPro" id="IPR011042">
    <property type="entry name" value="6-blade_b-propeller_TolB-like"/>
</dbReference>
<name>A0A1M7PRX5_9BACT</name>
<dbReference type="PANTHER" id="PTHR33546:SF1">
    <property type="entry name" value="LARGE, MULTIFUNCTIONAL SECRETED PROTEIN"/>
    <property type="match status" value="1"/>
</dbReference>
<dbReference type="SUPFAM" id="SSF50952">
    <property type="entry name" value="Soluble quinoprotein glucose dehydrogenase"/>
    <property type="match status" value="1"/>
</dbReference>
<evidence type="ECO:0000256" key="1">
    <source>
        <dbReference type="ARBA" id="ARBA00022617"/>
    </source>
</evidence>
<dbReference type="RefSeq" id="WP_245802872.1">
    <property type="nucleotide sequence ID" value="NZ_FRCY01000010.1"/>
</dbReference>
<dbReference type="STRING" id="388280.SAMN04488057_11076"/>
<dbReference type="GO" id="GO:0046872">
    <property type="term" value="F:metal ion binding"/>
    <property type="evidence" value="ECO:0007669"/>
    <property type="project" value="UniProtKB-KW"/>
</dbReference>
<keyword evidence="2 4" id="KW-0479">Metal-binding</keyword>
<feature type="domain" description="Cytochrome c" evidence="5">
    <location>
        <begin position="761"/>
        <end position="897"/>
    </location>
</feature>
<dbReference type="NCBIfam" id="TIGR02603">
    <property type="entry name" value="CxxCH_TIGR02603"/>
    <property type="match status" value="1"/>
</dbReference>
<dbReference type="Gene3D" id="2.120.10.30">
    <property type="entry name" value="TolB, C-terminal domain"/>
    <property type="match status" value="1"/>
</dbReference>